<keyword evidence="1" id="KW-0472">Membrane</keyword>
<dbReference type="Proteomes" id="UP000621266">
    <property type="component" value="Unassembled WGS sequence"/>
</dbReference>
<dbReference type="InterPro" id="IPR012495">
    <property type="entry name" value="TadE-like_dom"/>
</dbReference>
<dbReference type="Pfam" id="PF07811">
    <property type="entry name" value="TadE"/>
    <property type="match status" value="1"/>
</dbReference>
<protein>
    <submittedName>
        <fullName evidence="3">Pilus assembly protein</fullName>
    </submittedName>
</protein>
<dbReference type="EMBL" id="WHPN01000026">
    <property type="protein sequence ID" value="KAF4410955.1"/>
    <property type="molecule type" value="Genomic_DNA"/>
</dbReference>
<evidence type="ECO:0000313" key="3">
    <source>
        <dbReference type="EMBL" id="KAF4410955.1"/>
    </source>
</evidence>
<organism evidence="3 4">
    <name type="scientific">Streptomyces lycii</name>
    <dbReference type="NCBI Taxonomy" id="2654337"/>
    <lineage>
        <taxon>Bacteria</taxon>
        <taxon>Bacillati</taxon>
        <taxon>Actinomycetota</taxon>
        <taxon>Actinomycetes</taxon>
        <taxon>Kitasatosporales</taxon>
        <taxon>Streptomycetaceae</taxon>
        <taxon>Streptomyces</taxon>
    </lineage>
</organism>
<dbReference type="RefSeq" id="WP_156204882.1">
    <property type="nucleotide sequence ID" value="NZ_WHPN01000026.1"/>
</dbReference>
<proteinExistence type="predicted"/>
<evidence type="ECO:0000313" key="4">
    <source>
        <dbReference type="Proteomes" id="UP000621266"/>
    </source>
</evidence>
<evidence type="ECO:0000256" key="1">
    <source>
        <dbReference type="SAM" id="Phobius"/>
    </source>
</evidence>
<name>A0ABQ7FQ41_9ACTN</name>
<comment type="caution">
    <text evidence="3">The sequence shown here is derived from an EMBL/GenBank/DDBJ whole genome shotgun (WGS) entry which is preliminary data.</text>
</comment>
<reference evidence="3 4" key="1">
    <citation type="submission" date="2019-10" db="EMBL/GenBank/DDBJ databases">
        <title>Streptomyces tenebrisbrunneis sp.nov., an endogenous actinomycete isolated from of Lycium ruthenicum.</title>
        <authorList>
            <person name="Ma L."/>
        </authorList>
    </citation>
    <scope>NUCLEOTIDE SEQUENCE [LARGE SCALE GENOMIC DNA]</scope>
    <source>
        <strain evidence="3 4">TRM 66187</strain>
    </source>
</reference>
<gene>
    <name evidence="3" type="ORF">GCU69_01170</name>
</gene>
<keyword evidence="1" id="KW-0812">Transmembrane</keyword>
<feature type="non-terminal residue" evidence="3">
    <location>
        <position position="1"/>
    </location>
</feature>
<feature type="transmembrane region" description="Helical" evidence="1">
    <location>
        <begin position="20"/>
        <end position="41"/>
    </location>
</feature>
<keyword evidence="1" id="KW-1133">Transmembrane helix</keyword>
<keyword evidence="4" id="KW-1185">Reference proteome</keyword>
<feature type="domain" description="TadE-like" evidence="2">
    <location>
        <begin position="11"/>
        <end position="53"/>
    </location>
</feature>
<accession>A0ABQ7FQ41</accession>
<evidence type="ECO:0000259" key="2">
    <source>
        <dbReference type="Pfam" id="PF07811"/>
    </source>
</evidence>
<sequence length="121" mass="12359">ERRPRRARDRGQAAIEFIGFVPILLLVAFAAIQLGVVAYAASQAGTAARAAARTDAYEEADTDPAAAGRSAISGWLADGATVSVGGGEDESVATAGITIPSVIPGIDNFGTVERSATMPRD</sequence>